<dbReference type="AlphaFoldDB" id="L0RW66"/>
<proteinExistence type="predicted"/>
<dbReference type="HOGENOM" id="CLU_2538902_0_0_14"/>
<name>L0RW66_MYCC1</name>
<dbReference type="EMBL" id="HF559394">
    <property type="protein sequence ID" value="CCP23805.1"/>
    <property type="molecule type" value="Genomic_DNA"/>
</dbReference>
<keyword evidence="2" id="KW-1185">Reference proteome</keyword>
<protein>
    <submittedName>
        <fullName evidence="1">Uncharacterized protein</fullName>
    </submittedName>
</protein>
<organism evidence="1 2">
    <name type="scientific">Mycoplasmopsis cynos (strain C142)</name>
    <name type="common">Mycoplasma cynos</name>
    <dbReference type="NCBI Taxonomy" id="1246955"/>
    <lineage>
        <taxon>Bacteria</taxon>
        <taxon>Bacillati</taxon>
        <taxon>Mycoplasmatota</taxon>
        <taxon>Mycoplasmoidales</taxon>
        <taxon>Metamycoplasmataceae</taxon>
        <taxon>Mycoplasmopsis</taxon>
    </lineage>
</organism>
<accession>L0RW66</accession>
<reference evidence="2" key="1">
    <citation type="journal article" date="2013" name="Genome Announc.">
        <title>Complete genome sequence of Mycoplasma cynos strain C142.</title>
        <authorList>
            <person name="Walker C.A."/>
            <person name="Mannering S.A."/>
            <person name="Shields S."/>
            <person name="Blake D.P."/>
            <person name="Brownlie J."/>
        </authorList>
    </citation>
    <scope>NUCLEOTIDE SEQUENCE [LARGE SCALE GENOMIC DNA]</scope>
    <source>
        <strain evidence="2">C142</strain>
    </source>
</reference>
<dbReference type="KEGG" id="mcy:MCYN_0073"/>
<gene>
    <name evidence="1" type="primary">MCYN0073</name>
    <name evidence="1" type="ordered locus">MCYN_0073</name>
</gene>
<dbReference type="Proteomes" id="UP000010466">
    <property type="component" value="Chromosome"/>
</dbReference>
<sequence>MVNETNMDVITGVATMNIINIHPTREIIHGKPLEFNHRLVCVHLLGLEPYSKNLATLYAPNELTEWYIKTNTINITDMTPPNK</sequence>
<evidence type="ECO:0000313" key="2">
    <source>
        <dbReference type="Proteomes" id="UP000010466"/>
    </source>
</evidence>
<evidence type="ECO:0000313" key="1">
    <source>
        <dbReference type="EMBL" id="CCP23805.1"/>
    </source>
</evidence>